<dbReference type="FunFam" id="1.10.10.10:FF:000214">
    <property type="entry name" value="Methylated-DNA--protein-cysteine methyltransferase"/>
    <property type="match status" value="1"/>
</dbReference>
<dbReference type="AlphaFoldDB" id="A0A085JC99"/>
<dbReference type="PANTHER" id="PTHR10815">
    <property type="entry name" value="METHYLATED-DNA--PROTEIN-CYSTEINE METHYLTRANSFERASE"/>
    <property type="match status" value="1"/>
</dbReference>
<feature type="active site" description="Nucleophile; methyl group acceptor" evidence="9">
    <location>
        <position position="129"/>
    </location>
</feature>
<dbReference type="InterPro" id="IPR008332">
    <property type="entry name" value="MethylG_MeTrfase_N"/>
</dbReference>
<evidence type="ECO:0000256" key="1">
    <source>
        <dbReference type="ARBA" id="ARBA00001286"/>
    </source>
</evidence>
<dbReference type="NCBIfam" id="TIGR00589">
    <property type="entry name" value="ogt"/>
    <property type="match status" value="1"/>
</dbReference>
<organism evidence="12 13">
    <name type="scientific">Tatumella ptyseos ATCC 33301</name>
    <dbReference type="NCBI Taxonomy" id="1005995"/>
    <lineage>
        <taxon>Bacteria</taxon>
        <taxon>Pseudomonadati</taxon>
        <taxon>Pseudomonadota</taxon>
        <taxon>Gammaproteobacteria</taxon>
        <taxon>Enterobacterales</taxon>
        <taxon>Erwiniaceae</taxon>
        <taxon>Tatumella</taxon>
    </lineage>
</organism>
<evidence type="ECO:0000256" key="8">
    <source>
        <dbReference type="ARBA" id="ARBA00049348"/>
    </source>
</evidence>
<evidence type="ECO:0000259" key="11">
    <source>
        <dbReference type="Pfam" id="PF02870"/>
    </source>
</evidence>
<evidence type="ECO:0000256" key="4">
    <source>
        <dbReference type="ARBA" id="ARBA00022603"/>
    </source>
</evidence>
<comment type="miscellaneous">
    <text evidence="9">This enzyme catalyzes only one turnover and therefore is not strictly catalytic. According to one definition, an enzyme is a biocatalyst that acts repeatedly and over many reaction cycles.</text>
</comment>
<keyword evidence="13" id="KW-1185">Reference proteome</keyword>
<sequence>MYYYRLLLTPVGELTLIAGEQGLAAVAWENERPSRIRAHPELRVTDHPVLEQAAYQLTEYFNCQRQTFDLPLQFEGTPFQCEVWQALREIPYGETRSYRDIAERIHRPKAMRAVGAANGRNPLSVIVPCHRVIGANGSLTGFAGGLDVKQQLLTLEAKDFRTGAS</sequence>
<keyword evidence="7 9" id="KW-0234">DNA repair</keyword>
<evidence type="ECO:0000256" key="2">
    <source>
        <dbReference type="ARBA" id="ARBA00008711"/>
    </source>
</evidence>
<dbReference type="GO" id="GO:0003908">
    <property type="term" value="F:methylated-DNA-[protein]-cysteine S-methyltransferase activity"/>
    <property type="evidence" value="ECO:0007669"/>
    <property type="project" value="UniProtKB-UniRule"/>
</dbReference>
<proteinExistence type="inferred from homology"/>
<dbReference type="InterPro" id="IPR036217">
    <property type="entry name" value="MethylDNA_cys_MeTrfase_DNAb"/>
</dbReference>
<feature type="domain" description="Methylated-DNA-[protein]-cysteine S-methyltransferase DNA binding" evidence="10">
    <location>
        <begin position="78"/>
        <end position="157"/>
    </location>
</feature>
<dbReference type="InterPro" id="IPR023546">
    <property type="entry name" value="MGMT"/>
</dbReference>
<dbReference type="PANTHER" id="PTHR10815:SF5">
    <property type="entry name" value="METHYLATED-DNA--PROTEIN-CYSTEINE METHYLTRANSFERASE"/>
    <property type="match status" value="1"/>
</dbReference>
<dbReference type="CDD" id="cd06445">
    <property type="entry name" value="ATase"/>
    <property type="match status" value="1"/>
</dbReference>
<keyword evidence="4 9" id="KW-0489">Methyltransferase</keyword>
<dbReference type="Pfam" id="PF01035">
    <property type="entry name" value="DNA_binding_1"/>
    <property type="match status" value="1"/>
</dbReference>
<evidence type="ECO:0000256" key="3">
    <source>
        <dbReference type="ARBA" id="ARBA00022490"/>
    </source>
</evidence>
<dbReference type="eggNOG" id="COG0350">
    <property type="taxonomic scope" value="Bacteria"/>
</dbReference>
<accession>A0A085JC99</accession>
<dbReference type="SUPFAM" id="SSF46767">
    <property type="entry name" value="Methylated DNA-protein cysteine methyltransferase, C-terminal domain"/>
    <property type="match status" value="1"/>
</dbReference>
<dbReference type="HAMAP" id="MF_00772">
    <property type="entry name" value="OGT"/>
    <property type="match status" value="1"/>
</dbReference>
<comment type="subcellular location">
    <subcellularLocation>
        <location evidence="9">Cytoplasm</location>
    </subcellularLocation>
</comment>
<feature type="domain" description="Methylguanine DNA methyltransferase ribonuclease-like" evidence="11">
    <location>
        <begin position="3"/>
        <end position="73"/>
    </location>
</feature>
<dbReference type="OrthoDB" id="9802228at2"/>
<name>A0A085JC99_9GAMM</name>
<comment type="catalytic activity">
    <reaction evidence="8 9">
        <text>a 6-O-methyl-2'-deoxyguanosine in DNA + L-cysteinyl-[protein] = S-methyl-L-cysteinyl-[protein] + a 2'-deoxyguanosine in DNA</text>
        <dbReference type="Rhea" id="RHEA:24000"/>
        <dbReference type="Rhea" id="RHEA-COMP:10131"/>
        <dbReference type="Rhea" id="RHEA-COMP:10132"/>
        <dbReference type="Rhea" id="RHEA-COMP:11367"/>
        <dbReference type="Rhea" id="RHEA-COMP:11368"/>
        <dbReference type="ChEBI" id="CHEBI:29950"/>
        <dbReference type="ChEBI" id="CHEBI:82612"/>
        <dbReference type="ChEBI" id="CHEBI:85445"/>
        <dbReference type="ChEBI" id="CHEBI:85448"/>
        <dbReference type="EC" id="2.1.1.63"/>
    </reaction>
</comment>
<dbReference type="RefSeq" id="WP_025902941.1">
    <property type="nucleotide sequence ID" value="NZ_ATMJ01000033.1"/>
</dbReference>
<dbReference type="InterPro" id="IPR036388">
    <property type="entry name" value="WH-like_DNA-bd_sf"/>
</dbReference>
<keyword evidence="5 9" id="KW-0808">Transferase</keyword>
<evidence type="ECO:0000256" key="9">
    <source>
        <dbReference type="HAMAP-Rule" id="MF_00772"/>
    </source>
</evidence>
<evidence type="ECO:0000313" key="13">
    <source>
        <dbReference type="Proteomes" id="UP000028602"/>
    </source>
</evidence>
<comment type="catalytic activity">
    <reaction evidence="1 9">
        <text>a 4-O-methyl-thymidine in DNA + L-cysteinyl-[protein] = a thymidine in DNA + S-methyl-L-cysteinyl-[protein]</text>
        <dbReference type="Rhea" id="RHEA:53428"/>
        <dbReference type="Rhea" id="RHEA-COMP:10131"/>
        <dbReference type="Rhea" id="RHEA-COMP:10132"/>
        <dbReference type="Rhea" id="RHEA-COMP:13555"/>
        <dbReference type="Rhea" id="RHEA-COMP:13556"/>
        <dbReference type="ChEBI" id="CHEBI:29950"/>
        <dbReference type="ChEBI" id="CHEBI:82612"/>
        <dbReference type="ChEBI" id="CHEBI:137386"/>
        <dbReference type="ChEBI" id="CHEBI:137387"/>
        <dbReference type="EC" id="2.1.1.63"/>
    </reaction>
</comment>
<dbReference type="Pfam" id="PF02870">
    <property type="entry name" value="Methyltransf_1N"/>
    <property type="match status" value="1"/>
</dbReference>
<comment type="function">
    <text evidence="9">Involved in the cellular defense against the biological effects of O6-methylguanine (O6-MeG) and O4-methylthymine (O4-MeT) in DNA. Repairs the methylated nucleobase in DNA by stoichiometrically transferring the methyl group to a cysteine residue in the enzyme. This is a suicide reaction: the enzyme is irreversibly inactivated.</text>
</comment>
<keyword evidence="6 9" id="KW-0227">DNA damage</keyword>
<keyword evidence="3 9" id="KW-0963">Cytoplasm</keyword>
<evidence type="ECO:0000256" key="6">
    <source>
        <dbReference type="ARBA" id="ARBA00022763"/>
    </source>
</evidence>
<comment type="caution">
    <text evidence="12">The sequence shown here is derived from an EMBL/GenBank/DDBJ whole genome shotgun (WGS) entry which is preliminary data.</text>
</comment>
<dbReference type="EC" id="2.1.1.63" evidence="9"/>
<reference evidence="12 13" key="1">
    <citation type="submission" date="2014-05" db="EMBL/GenBank/DDBJ databases">
        <title>ATOL: Assembling a taxonomically balanced genome-scale reconstruction of the evolutionary history of the Enterobacteriaceae.</title>
        <authorList>
            <person name="Plunkett G.III."/>
            <person name="Neeno-Eckwall E.C."/>
            <person name="Glasner J.D."/>
            <person name="Perna N.T."/>
        </authorList>
    </citation>
    <scope>NUCLEOTIDE SEQUENCE [LARGE SCALE GENOMIC DNA]</scope>
    <source>
        <strain evidence="12 13">ATCC 33301</strain>
    </source>
</reference>
<evidence type="ECO:0000256" key="7">
    <source>
        <dbReference type="ARBA" id="ARBA00023204"/>
    </source>
</evidence>
<dbReference type="SUPFAM" id="SSF53155">
    <property type="entry name" value="Methylated DNA-protein cysteine methyltransferase domain"/>
    <property type="match status" value="1"/>
</dbReference>
<dbReference type="EMBL" id="JMPR01000041">
    <property type="protein sequence ID" value="KFD18095.1"/>
    <property type="molecule type" value="Genomic_DNA"/>
</dbReference>
<protein>
    <recommendedName>
        <fullName evidence="9">Methylated-DNA--protein-cysteine methyltransferase</fullName>
        <ecNumber evidence="9">2.1.1.63</ecNumber>
    </recommendedName>
    <alternativeName>
        <fullName evidence="9">6-O-methylguanine-DNA methyltransferase</fullName>
        <shortName evidence="9">MGMT</shortName>
    </alternativeName>
    <alternativeName>
        <fullName evidence="9">O-6-methylguanine-DNA-alkyltransferase</fullName>
    </alternativeName>
</protein>
<dbReference type="Gene3D" id="1.10.10.10">
    <property type="entry name" value="Winged helix-like DNA-binding domain superfamily/Winged helix DNA-binding domain"/>
    <property type="match status" value="1"/>
</dbReference>
<dbReference type="GO" id="GO:0005737">
    <property type="term" value="C:cytoplasm"/>
    <property type="evidence" value="ECO:0007669"/>
    <property type="project" value="UniProtKB-SubCell"/>
</dbReference>
<evidence type="ECO:0000256" key="5">
    <source>
        <dbReference type="ARBA" id="ARBA00022679"/>
    </source>
</evidence>
<dbReference type="InterPro" id="IPR036631">
    <property type="entry name" value="MGMT_N_sf"/>
</dbReference>
<evidence type="ECO:0000259" key="10">
    <source>
        <dbReference type="Pfam" id="PF01035"/>
    </source>
</evidence>
<dbReference type="GO" id="GO:0032259">
    <property type="term" value="P:methylation"/>
    <property type="evidence" value="ECO:0007669"/>
    <property type="project" value="UniProtKB-KW"/>
</dbReference>
<evidence type="ECO:0000313" key="12">
    <source>
        <dbReference type="EMBL" id="KFD18095.1"/>
    </source>
</evidence>
<dbReference type="GO" id="GO:0006307">
    <property type="term" value="P:DNA alkylation repair"/>
    <property type="evidence" value="ECO:0007669"/>
    <property type="project" value="UniProtKB-UniRule"/>
</dbReference>
<comment type="similarity">
    <text evidence="2 9">Belongs to the MGMT family.</text>
</comment>
<dbReference type="PROSITE" id="PS00374">
    <property type="entry name" value="MGMT"/>
    <property type="match status" value="1"/>
</dbReference>
<dbReference type="Proteomes" id="UP000028602">
    <property type="component" value="Unassembled WGS sequence"/>
</dbReference>
<dbReference type="InterPro" id="IPR014048">
    <property type="entry name" value="MethylDNA_cys_MeTrfase_DNA-bd"/>
</dbReference>
<gene>
    <name evidence="12" type="ORF">GTPT_2827</name>
</gene>
<dbReference type="Gene3D" id="3.30.160.70">
    <property type="entry name" value="Methylated DNA-protein cysteine methyltransferase domain"/>
    <property type="match status" value="1"/>
</dbReference>
<dbReference type="InterPro" id="IPR001497">
    <property type="entry name" value="MethylDNA_cys_MeTrfase_AS"/>
</dbReference>